<dbReference type="SMART" id="SM00575">
    <property type="entry name" value="ZnF_PMZ"/>
    <property type="match status" value="1"/>
</dbReference>
<evidence type="ECO:0000313" key="7">
    <source>
        <dbReference type="Proteomes" id="UP001177140"/>
    </source>
</evidence>
<dbReference type="PANTHER" id="PTHR31973">
    <property type="entry name" value="POLYPROTEIN, PUTATIVE-RELATED"/>
    <property type="match status" value="1"/>
</dbReference>
<keyword evidence="3" id="KW-0862">Zinc</keyword>
<dbReference type="PROSITE" id="PS50966">
    <property type="entry name" value="ZF_SWIM"/>
    <property type="match status" value="1"/>
</dbReference>
<dbReference type="Pfam" id="PF04434">
    <property type="entry name" value="SWIM"/>
    <property type="match status" value="1"/>
</dbReference>
<dbReference type="AlphaFoldDB" id="A0AA41VP90"/>
<keyword evidence="1" id="KW-0479">Metal-binding</keyword>
<dbReference type="InterPro" id="IPR006564">
    <property type="entry name" value="Znf_PMZ"/>
</dbReference>
<evidence type="ECO:0000256" key="3">
    <source>
        <dbReference type="ARBA" id="ARBA00022833"/>
    </source>
</evidence>
<dbReference type="EMBL" id="JAJJMA010263367">
    <property type="protein sequence ID" value="MCL7044898.1"/>
    <property type="molecule type" value="Genomic_DNA"/>
</dbReference>
<reference evidence="6" key="1">
    <citation type="submission" date="2022-03" db="EMBL/GenBank/DDBJ databases">
        <title>A functionally conserved STORR gene fusion in Papaver species that diverged 16.8 million years ago.</title>
        <authorList>
            <person name="Catania T."/>
        </authorList>
    </citation>
    <scope>NUCLEOTIDE SEQUENCE</scope>
    <source>
        <strain evidence="6">S-191538</strain>
    </source>
</reference>
<sequence length="400" mass="46338">MGARFLSTLIEDEVRKNPHKKPNQIAADFATHYGINIEYYQAYNGRERVYKEIYGDDVMSYTHLVWYVDQIRKTNEGSFIDFQYDPVSRRFERIFIAFGACIQGYKFLRPLIYLDGTFLTGRFRRCLMAATAINGEKGFFPLAMALVPGEDVDNWDWFLRNSYKIVDHEERPITFLTDRGEGLKQGIPSIFPGSFHSFSYYHLKTNLPINGTDLRYSLVLDHFQEATYVYTPENHTKAIQKIRDLGCDWVADYIEAILADKYANAFFKGCRYGRTASSLAESFNAWITVHKKIPASAFLDQVRMKIMVMMFDNREVGALMKTPLTTLYEEKLQSLSDEGLAWPVYRASTTIYEVLSDESSHTVNLENRTCTCQRWRVYGFPCSHALAAMRKGRCDVHEYI</sequence>
<dbReference type="Proteomes" id="UP001177140">
    <property type="component" value="Unassembled WGS sequence"/>
</dbReference>
<protein>
    <recommendedName>
        <fullName evidence="5">SWIM-type domain-containing protein</fullName>
    </recommendedName>
</protein>
<keyword evidence="7" id="KW-1185">Reference proteome</keyword>
<organism evidence="6 7">
    <name type="scientific">Papaver nudicaule</name>
    <name type="common">Iceland poppy</name>
    <dbReference type="NCBI Taxonomy" id="74823"/>
    <lineage>
        <taxon>Eukaryota</taxon>
        <taxon>Viridiplantae</taxon>
        <taxon>Streptophyta</taxon>
        <taxon>Embryophyta</taxon>
        <taxon>Tracheophyta</taxon>
        <taxon>Spermatophyta</taxon>
        <taxon>Magnoliopsida</taxon>
        <taxon>Ranunculales</taxon>
        <taxon>Papaveraceae</taxon>
        <taxon>Papaveroideae</taxon>
        <taxon>Papaver</taxon>
    </lineage>
</organism>
<accession>A0AA41VP90</accession>
<proteinExistence type="predicted"/>
<evidence type="ECO:0000313" key="6">
    <source>
        <dbReference type="EMBL" id="MCL7044898.1"/>
    </source>
</evidence>
<dbReference type="GO" id="GO:0008270">
    <property type="term" value="F:zinc ion binding"/>
    <property type="evidence" value="ECO:0007669"/>
    <property type="project" value="UniProtKB-KW"/>
</dbReference>
<evidence type="ECO:0000259" key="5">
    <source>
        <dbReference type="PROSITE" id="PS50966"/>
    </source>
</evidence>
<name>A0AA41VP90_PAPNU</name>
<evidence type="ECO:0000256" key="1">
    <source>
        <dbReference type="ARBA" id="ARBA00022723"/>
    </source>
</evidence>
<dbReference type="PANTHER" id="PTHR31973:SF187">
    <property type="entry name" value="MUTATOR TRANSPOSASE MUDRA PROTEIN"/>
    <property type="match status" value="1"/>
</dbReference>
<dbReference type="InterPro" id="IPR018289">
    <property type="entry name" value="MULE_transposase_dom"/>
</dbReference>
<evidence type="ECO:0000256" key="4">
    <source>
        <dbReference type="PROSITE-ProRule" id="PRU00325"/>
    </source>
</evidence>
<evidence type="ECO:0000256" key="2">
    <source>
        <dbReference type="ARBA" id="ARBA00022771"/>
    </source>
</evidence>
<comment type="caution">
    <text evidence="6">The sequence shown here is derived from an EMBL/GenBank/DDBJ whole genome shotgun (WGS) entry which is preliminary data.</text>
</comment>
<gene>
    <name evidence="6" type="ORF">MKW94_000407</name>
</gene>
<dbReference type="InterPro" id="IPR007527">
    <property type="entry name" value="Znf_SWIM"/>
</dbReference>
<keyword evidence="2 4" id="KW-0863">Zinc-finger</keyword>
<feature type="non-terminal residue" evidence="6">
    <location>
        <position position="1"/>
    </location>
</feature>
<dbReference type="Pfam" id="PF10551">
    <property type="entry name" value="MULE"/>
    <property type="match status" value="1"/>
</dbReference>
<feature type="domain" description="SWIM-type" evidence="5">
    <location>
        <begin position="352"/>
        <end position="393"/>
    </location>
</feature>